<reference evidence="9 10" key="1">
    <citation type="submission" date="2018-08" db="EMBL/GenBank/DDBJ databases">
        <title>A genome reference for cultivated species of the human gut microbiota.</title>
        <authorList>
            <person name="Zou Y."/>
            <person name="Xue W."/>
            <person name="Luo G."/>
        </authorList>
    </citation>
    <scope>NUCLEOTIDE SEQUENCE [LARGE SCALE GENOMIC DNA]</scope>
    <source>
        <strain evidence="9 10">AF20-9LB</strain>
    </source>
</reference>
<reference evidence="8" key="3">
    <citation type="submission" date="2022-10" db="EMBL/GenBank/DDBJ databases">
        <title>Human gut microbiome strain richness.</title>
        <authorList>
            <person name="Chen-Liaw A."/>
        </authorList>
    </citation>
    <scope>NUCLEOTIDE SEQUENCE</scope>
    <source>
        <strain evidence="8">F7_m1001271B151109d0_201107</strain>
    </source>
</reference>
<evidence type="ECO:0000256" key="3">
    <source>
        <dbReference type="ARBA" id="ARBA00022692"/>
    </source>
</evidence>
<feature type="transmembrane region" description="Helical" evidence="6">
    <location>
        <begin position="368"/>
        <end position="392"/>
    </location>
</feature>
<dbReference type="EMBL" id="VWLX01000012">
    <property type="protein sequence ID" value="KAA3803030.1"/>
    <property type="molecule type" value="Genomic_DNA"/>
</dbReference>
<feature type="transmembrane region" description="Helical" evidence="6">
    <location>
        <begin position="88"/>
        <end position="113"/>
    </location>
</feature>
<reference evidence="7 11" key="2">
    <citation type="journal article" date="2019" name="Nat. Med.">
        <title>A library of human gut bacterial isolates paired with longitudinal multiomics data enables mechanistic microbiome research.</title>
        <authorList>
            <person name="Poyet M."/>
            <person name="Groussin M."/>
            <person name="Gibbons S.M."/>
            <person name="Avila-Pacheco J."/>
            <person name="Jiang X."/>
            <person name="Kearney S.M."/>
            <person name="Perrotta A.R."/>
            <person name="Berdy B."/>
            <person name="Zhao S."/>
            <person name="Lieberman T.D."/>
            <person name="Swanson P.K."/>
            <person name="Smith M."/>
            <person name="Roesemann S."/>
            <person name="Alexander J.E."/>
            <person name="Rich S.A."/>
            <person name="Livny J."/>
            <person name="Vlamakis H."/>
            <person name="Clish C."/>
            <person name="Bullock K."/>
            <person name="Deik A."/>
            <person name="Scott J."/>
            <person name="Pierce K.A."/>
            <person name="Xavier R.J."/>
            <person name="Alm E.J."/>
        </authorList>
    </citation>
    <scope>NUCLEOTIDE SEQUENCE [LARGE SCALE GENOMIC DNA]</scope>
    <source>
        <strain evidence="7 11">BIOML-A183</strain>
    </source>
</reference>
<dbReference type="InterPro" id="IPR050833">
    <property type="entry name" value="Poly_Biosynth_Transport"/>
</dbReference>
<dbReference type="AlphaFoldDB" id="A0A395VU65"/>
<comment type="caution">
    <text evidence="9">The sequence shown here is derived from an EMBL/GenBank/DDBJ whole genome shotgun (WGS) entry which is preliminary data.</text>
</comment>
<evidence type="ECO:0000313" key="8">
    <source>
        <dbReference type="EMBL" id="MDC2409023.1"/>
    </source>
</evidence>
<keyword evidence="2" id="KW-1003">Cell membrane</keyword>
<evidence type="ECO:0000256" key="4">
    <source>
        <dbReference type="ARBA" id="ARBA00022989"/>
    </source>
</evidence>
<dbReference type="PANTHER" id="PTHR30250">
    <property type="entry name" value="PST FAMILY PREDICTED COLANIC ACID TRANSPORTER"/>
    <property type="match status" value="1"/>
</dbReference>
<evidence type="ECO:0000256" key="5">
    <source>
        <dbReference type="ARBA" id="ARBA00023136"/>
    </source>
</evidence>
<evidence type="ECO:0000256" key="1">
    <source>
        <dbReference type="ARBA" id="ARBA00004651"/>
    </source>
</evidence>
<feature type="transmembrane region" description="Helical" evidence="6">
    <location>
        <begin position="21"/>
        <end position="40"/>
    </location>
</feature>
<dbReference type="GO" id="GO:0005886">
    <property type="term" value="C:plasma membrane"/>
    <property type="evidence" value="ECO:0007669"/>
    <property type="project" value="UniProtKB-SubCell"/>
</dbReference>
<dbReference type="EMBL" id="QRVZ01000022">
    <property type="protein sequence ID" value="RGS80643.1"/>
    <property type="molecule type" value="Genomic_DNA"/>
</dbReference>
<keyword evidence="4 6" id="KW-1133">Transmembrane helix</keyword>
<dbReference type="PANTHER" id="PTHR30250:SF26">
    <property type="entry name" value="PSMA PROTEIN"/>
    <property type="match status" value="1"/>
</dbReference>
<dbReference type="EMBL" id="JAQNWR010000009">
    <property type="protein sequence ID" value="MDC2409023.1"/>
    <property type="molecule type" value="Genomic_DNA"/>
</dbReference>
<accession>A0A395VU65</accession>
<feature type="transmembrane region" description="Helical" evidence="6">
    <location>
        <begin position="187"/>
        <end position="209"/>
    </location>
</feature>
<feature type="transmembrane region" description="Helical" evidence="6">
    <location>
        <begin position="160"/>
        <end position="181"/>
    </location>
</feature>
<comment type="subcellular location">
    <subcellularLocation>
        <location evidence="1">Cell membrane</location>
        <topology evidence="1">Multi-pass membrane protein</topology>
    </subcellularLocation>
</comment>
<dbReference type="Proteomes" id="UP000266492">
    <property type="component" value="Unassembled WGS sequence"/>
</dbReference>
<organism evidence="9 10">
    <name type="scientific">Bacteroides ovatus</name>
    <dbReference type="NCBI Taxonomy" id="28116"/>
    <lineage>
        <taxon>Bacteria</taxon>
        <taxon>Pseudomonadati</taxon>
        <taxon>Bacteroidota</taxon>
        <taxon>Bacteroidia</taxon>
        <taxon>Bacteroidales</taxon>
        <taxon>Bacteroidaceae</taxon>
        <taxon>Bacteroides</taxon>
    </lineage>
</organism>
<feature type="transmembrane region" description="Helical" evidence="6">
    <location>
        <begin position="46"/>
        <end position="67"/>
    </location>
</feature>
<proteinExistence type="predicted"/>
<gene>
    <name evidence="9" type="ORF">DWX70_21005</name>
    <name evidence="7" type="ORF">F3F51_17200</name>
    <name evidence="8" type="ORF">PO240_14175</name>
</gene>
<feature type="transmembrane region" description="Helical" evidence="6">
    <location>
        <begin position="467"/>
        <end position="489"/>
    </location>
</feature>
<evidence type="ECO:0000313" key="7">
    <source>
        <dbReference type="EMBL" id="KAA3803030.1"/>
    </source>
</evidence>
<dbReference type="KEGG" id="boa:Bovatus_04894"/>
<dbReference type="Proteomes" id="UP000460135">
    <property type="component" value="Unassembled WGS sequence"/>
</dbReference>
<keyword evidence="3 6" id="KW-0812">Transmembrane</keyword>
<feature type="transmembrane region" description="Helical" evidence="6">
    <location>
        <begin position="125"/>
        <end position="148"/>
    </location>
</feature>
<sequence length="509" mass="57165">MQTSINNKHIVKNTAYLYVRLVVSLAIGLFTSRIILSALGVSDYGIYNIVGGFVSMLSLFTISLSGATSRFITFELGRGDMERMKKTFATLSTLVYLLAVIVLILGETVGLWFVKEYLVIPDERWKAALFVYHCSLLAFIVNLIALPYNSCVIAHEKMNFFAIVSVLDSVLKLGIVYMLYISPFDRLRTYAVLLVAIGVIIRIIYIIYCKHTFEEAKVKWGIDKNIFKDIFSYSAWITIGASSAIFKEQGVNVLVNMFFGVLFNAARGISMQVYGVVSQFSYSIGQAITPQITKEYAVGNLPRAISLTFILAKVQGILIMTLSLPLLLETNYVLGLWLGEFPDYTVAFMQWALILCYTRTLEDTHGTLYLATGNVKCLQIIGGGLMLLNIPIDYVFLKQGFEPIITMIIGAVLEVVTMFVAFMYLKKIVKFPILCFYREAVLPQLVVCGLSLIFPLLILSFWKEACFLRFCLVSIVSVFMTIGLSYLIVLNIKEKNLIIEIIKSKLKGK</sequence>
<name>A0A395VU65_BACOV</name>
<protein>
    <recommendedName>
        <fullName evidence="12">Lipopolysaccharide biosynthesis protein</fullName>
    </recommendedName>
</protein>
<dbReference type="GeneID" id="29452386"/>
<keyword evidence="5 6" id="KW-0472">Membrane</keyword>
<dbReference type="Proteomes" id="UP001214017">
    <property type="component" value="Unassembled WGS sequence"/>
</dbReference>
<evidence type="ECO:0000313" key="10">
    <source>
        <dbReference type="Proteomes" id="UP000266492"/>
    </source>
</evidence>
<feature type="transmembrane region" description="Helical" evidence="6">
    <location>
        <begin position="404"/>
        <end position="425"/>
    </location>
</feature>
<evidence type="ECO:0000256" key="2">
    <source>
        <dbReference type="ARBA" id="ARBA00022475"/>
    </source>
</evidence>
<evidence type="ECO:0000313" key="9">
    <source>
        <dbReference type="EMBL" id="RGS80643.1"/>
    </source>
</evidence>
<evidence type="ECO:0000313" key="11">
    <source>
        <dbReference type="Proteomes" id="UP000460135"/>
    </source>
</evidence>
<feature type="transmembrane region" description="Helical" evidence="6">
    <location>
        <begin position="334"/>
        <end position="356"/>
    </location>
</feature>
<evidence type="ECO:0008006" key="12">
    <source>
        <dbReference type="Google" id="ProtNLM"/>
    </source>
</evidence>
<feature type="transmembrane region" description="Helical" evidence="6">
    <location>
        <begin position="437"/>
        <end position="461"/>
    </location>
</feature>
<dbReference type="RefSeq" id="WP_004302222.1">
    <property type="nucleotide sequence ID" value="NZ_BAABYJ010000001.1"/>
</dbReference>
<feature type="transmembrane region" description="Helical" evidence="6">
    <location>
        <begin position="253"/>
        <end position="277"/>
    </location>
</feature>
<feature type="transmembrane region" description="Helical" evidence="6">
    <location>
        <begin position="304"/>
        <end position="328"/>
    </location>
</feature>
<evidence type="ECO:0000256" key="6">
    <source>
        <dbReference type="SAM" id="Phobius"/>
    </source>
</evidence>